<protein>
    <submittedName>
        <fullName evidence="2">CHAT domain protein</fullName>
    </submittedName>
</protein>
<dbReference type="RefSeq" id="WP_145348908.1">
    <property type="nucleotide sequence ID" value="NZ_CP036261.1"/>
</dbReference>
<dbReference type="AlphaFoldDB" id="A0A517M8W4"/>
<sequence>MNHCKIWSLGFLSLLTIQTAAGQEDLAIVFRLGDKDVQLETLPRAEALDQNSGALTIWSQNGIDRWVIGSPDATAPLAAATRSFDIQMTRDSNPVAASADANPRSSLDQIVGQVVIRGEGFLTPAHGGRHLDGKLTLRRRPQQGEIAFPQDSITIYQGNNPLLEVPLAEGVAKLSWAEIPDLPQQFADGLPPGTYSLRYADGKNNTSFTVEDEETAQWMLARSETLADLLGESSHPLVRVLTIGEMLSAIDEDGKPKPYLCDALDLTEQVSKEDWAQYLREWNDRILRQLKGEEPASTLEQPTGIATIDEARSLILQNRWQEATATLQPLLQESEDRRAQGLANLYTATILSESAADTTAAASADEHFAKAIECLQEAPASDRFRAHNNYANFLLLRSQDRLYNYAIQAASGVSSPLLLSVGQWQQAREQYEQALQLAESLPPGQIAATQVNLARAYVLLADIVQTLCRDEAELSSVGHDRIVESARQSAAAASENDPDAMTRGAAAEILAHLAFRDEDADTCRRHLQDALKAYTAIGYLPGIESGYRTLGMMNLRLGSSAAEQNPADTPLNSLMISQLLTEILRERFDSGRSGAMRSGFFARRAYVNEQIVELLIQQGDAMEALRFAELGKARSLQDVLMSKNLDASAAIDDNGPELDELLEHWPDDVVGLEYFLGSENSWVFVIAAGEVQALPLVDGDGNPIAPRQLIAEVTEFLQGMNFTAQQMLARYQSEGRFDSSWQDALADYYSILIPPSIQNQLTAAETVVIVPHHVLHYFPFAALVTEVDVHKADGFETVMPKFLIEQDLAITYAPSLESWALFRDRDRRVQKVHAIGIAEFEGAASLPGVEQDLKNLKEHFGDQMQTFVTGDQALESEVVKLLHQPGMLFAATHGMNHADAPMSSFLLCHADEVADGHLTASEVFANEVGADVVVMSACFSGLADRSPLPGDDLFGLQRAFLSSGANSVVSGQWDVYDATGPLLMNAFFAELNQGIPVASALAGAQRSFLRDRRIGGRKEVWIHPYFWSVYTAAGSDLVRFDAKPER</sequence>
<dbReference type="KEGG" id="ruv:EC9_54610"/>
<dbReference type="Proteomes" id="UP000319557">
    <property type="component" value="Chromosome"/>
</dbReference>
<organism evidence="2 3">
    <name type="scientific">Rosistilla ulvae</name>
    <dbReference type="NCBI Taxonomy" id="1930277"/>
    <lineage>
        <taxon>Bacteria</taxon>
        <taxon>Pseudomonadati</taxon>
        <taxon>Planctomycetota</taxon>
        <taxon>Planctomycetia</taxon>
        <taxon>Pirellulales</taxon>
        <taxon>Pirellulaceae</taxon>
        <taxon>Rosistilla</taxon>
    </lineage>
</organism>
<dbReference type="Gene3D" id="1.25.40.10">
    <property type="entry name" value="Tetratricopeptide repeat domain"/>
    <property type="match status" value="1"/>
</dbReference>
<proteinExistence type="predicted"/>
<gene>
    <name evidence="2" type="ORF">EC9_54610</name>
</gene>
<evidence type="ECO:0000259" key="1">
    <source>
        <dbReference type="Pfam" id="PF12770"/>
    </source>
</evidence>
<dbReference type="InterPro" id="IPR011990">
    <property type="entry name" value="TPR-like_helical_dom_sf"/>
</dbReference>
<dbReference type="PANTHER" id="PTHR10098:SF108">
    <property type="entry name" value="TETRATRICOPEPTIDE REPEAT PROTEIN 28"/>
    <property type="match status" value="1"/>
</dbReference>
<feature type="domain" description="CHAT" evidence="1">
    <location>
        <begin position="748"/>
        <end position="1035"/>
    </location>
</feature>
<reference evidence="2 3" key="1">
    <citation type="submission" date="2019-02" db="EMBL/GenBank/DDBJ databases">
        <title>Deep-cultivation of Planctomycetes and their phenomic and genomic characterization uncovers novel biology.</title>
        <authorList>
            <person name="Wiegand S."/>
            <person name="Jogler M."/>
            <person name="Boedeker C."/>
            <person name="Pinto D."/>
            <person name="Vollmers J."/>
            <person name="Rivas-Marin E."/>
            <person name="Kohn T."/>
            <person name="Peeters S.H."/>
            <person name="Heuer A."/>
            <person name="Rast P."/>
            <person name="Oberbeckmann S."/>
            <person name="Bunk B."/>
            <person name="Jeske O."/>
            <person name="Meyerdierks A."/>
            <person name="Storesund J.E."/>
            <person name="Kallscheuer N."/>
            <person name="Luecker S."/>
            <person name="Lage O.M."/>
            <person name="Pohl T."/>
            <person name="Merkel B.J."/>
            <person name="Hornburger P."/>
            <person name="Mueller R.-W."/>
            <person name="Bruemmer F."/>
            <person name="Labrenz M."/>
            <person name="Spormann A.M."/>
            <person name="Op den Camp H."/>
            <person name="Overmann J."/>
            <person name="Amann R."/>
            <person name="Jetten M.S.M."/>
            <person name="Mascher T."/>
            <person name="Medema M.H."/>
            <person name="Devos D.P."/>
            <person name="Kaster A.-K."/>
            <person name="Ovreas L."/>
            <person name="Rohde M."/>
            <person name="Galperin M.Y."/>
            <person name="Jogler C."/>
        </authorList>
    </citation>
    <scope>NUCLEOTIDE SEQUENCE [LARGE SCALE GENOMIC DNA]</scope>
    <source>
        <strain evidence="2 3">EC9</strain>
    </source>
</reference>
<name>A0A517M8W4_9BACT</name>
<dbReference type="OrthoDB" id="9787760at2"/>
<dbReference type="InterPro" id="IPR024983">
    <property type="entry name" value="CHAT_dom"/>
</dbReference>
<evidence type="ECO:0000313" key="3">
    <source>
        <dbReference type="Proteomes" id="UP000319557"/>
    </source>
</evidence>
<dbReference type="PANTHER" id="PTHR10098">
    <property type="entry name" value="RAPSYN-RELATED"/>
    <property type="match status" value="1"/>
</dbReference>
<evidence type="ECO:0000313" key="2">
    <source>
        <dbReference type="EMBL" id="QDS91237.1"/>
    </source>
</evidence>
<dbReference type="EMBL" id="CP036261">
    <property type="protein sequence ID" value="QDS91237.1"/>
    <property type="molecule type" value="Genomic_DNA"/>
</dbReference>
<dbReference type="Pfam" id="PF12770">
    <property type="entry name" value="CHAT"/>
    <property type="match status" value="1"/>
</dbReference>
<keyword evidence="3" id="KW-1185">Reference proteome</keyword>
<accession>A0A517M8W4</accession>